<evidence type="ECO:0000313" key="4">
    <source>
        <dbReference type="Proteomes" id="UP001138751"/>
    </source>
</evidence>
<name>A0A9X9X4T2_9PROT</name>
<keyword evidence="4" id="KW-1185">Reference proteome</keyword>
<evidence type="ECO:0000313" key="3">
    <source>
        <dbReference type="EMBL" id="MBR0674411.1"/>
    </source>
</evidence>
<sequence length="129" mass="13229">MRRTLITAALLATIATPALAQRQGPYSVEGQGADGQRYQGSVMLQPTGQNTWRVTWRVGSDTADGVGLLIPEGPLLVVGYVMAGREIGVAAYAVQPDGSLQGTWTQGTGGGVGTEVMTPAGGSGGMPRK</sequence>
<dbReference type="AlphaFoldDB" id="A0A9X9X4T2"/>
<dbReference type="RefSeq" id="WP_211864823.1">
    <property type="nucleotide sequence ID" value="NZ_JAAEDM010000153.1"/>
</dbReference>
<proteinExistence type="predicted"/>
<keyword evidence="2" id="KW-0732">Signal</keyword>
<feature type="region of interest" description="Disordered" evidence="1">
    <location>
        <begin position="106"/>
        <end position="129"/>
    </location>
</feature>
<comment type="caution">
    <text evidence="3">The sequence shown here is derived from an EMBL/GenBank/DDBJ whole genome shotgun (WGS) entry which is preliminary data.</text>
</comment>
<dbReference type="EMBL" id="JAAEDM010000153">
    <property type="protein sequence ID" value="MBR0674411.1"/>
    <property type="molecule type" value="Genomic_DNA"/>
</dbReference>
<gene>
    <name evidence="3" type="ORF">GXW76_24815</name>
</gene>
<accession>A0A9X9X4T2</accession>
<reference evidence="3" key="1">
    <citation type="submission" date="2020-01" db="EMBL/GenBank/DDBJ databases">
        <authorList>
            <person name="Rat A."/>
        </authorList>
    </citation>
    <scope>NUCLEOTIDE SEQUENCE</scope>
    <source>
        <strain evidence="3">LMG 31231</strain>
    </source>
</reference>
<dbReference type="Proteomes" id="UP001138751">
    <property type="component" value="Unassembled WGS sequence"/>
</dbReference>
<organism evidence="3 4">
    <name type="scientific">Neoroseomonas soli</name>
    <dbReference type="NCBI Taxonomy" id="1081025"/>
    <lineage>
        <taxon>Bacteria</taxon>
        <taxon>Pseudomonadati</taxon>
        <taxon>Pseudomonadota</taxon>
        <taxon>Alphaproteobacteria</taxon>
        <taxon>Acetobacterales</taxon>
        <taxon>Acetobacteraceae</taxon>
        <taxon>Neoroseomonas</taxon>
    </lineage>
</organism>
<feature type="chain" id="PRO_5040816492" evidence="2">
    <location>
        <begin position="21"/>
        <end position="129"/>
    </location>
</feature>
<protein>
    <submittedName>
        <fullName evidence="3">Uncharacterized protein</fullName>
    </submittedName>
</protein>
<evidence type="ECO:0000256" key="1">
    <source>
        <dbReference type="SAM" id="MobiDB-lite"/>
    </source>
</evidence>
<evidence type="ECO:0000256" key="2">
    <source>
        <dbReference type="SAM" id="SignalP"/>
    </source>
</evidence>
<feature type="signal peptide" evidence="2">
    <location>
        <begin position="1"/>
        <end position="20"/>
    </location>
</feature>
<reference evidence="3" key="2">
    <citation type="journal article" date="2021" name="Syst. Appl. Microbiol.">
        <title>Roseomonas hellenica sp. nov., isolated from roots of wild-growing Alkanna tinctoria.</title>
        <authorList>
            <person name="Rat A."/>
            <person name="Naranjo H.D."/>
            <person name="Lebbe L."/>
            <person name="Cnockaert M."/>
            <person name="Krigas N."/>
            <person name="Grigoriadou K."/>
            <person name="Maloupa E."/>
            <person name="Willems A."/>
        </authorList>
    </citation>
    <scope>NUCLEOTIDE SEQUENCE</scope>
    <source>
        <strain evidence="3">LMG 31231</strain>
    </source>
</reference>